<gene>
    <name evidence="3" type="ORF">P691DRAFT_102556</name>
</gene>
<dbReference type="OrthoDB" id="1699231at2759"/>
<keyword evidence="4" id="KW-1185">Reference proteome</keyword>
<dbReference type="PANTHER" id="PTHR31503:SF20">
    <property type="entry name" value="CA(2+)_H(+) EXCHANGER, PUTATIVE (EUROFUNG)-RELATED"/>
    <property type="match status" value="1"/>
</dbReference>
<feature type="transmembrane region" description="Helical" evidence="2">
    <location>
        <begin position="66"/>
        <end position="86"/>
    </location>
</feature>
<dbReference type="EMBL" id="MU151064">
    <property type="protein sequence ID" value="KAF9453186.1"/>
    <property type="molecule type" value="Genomic_DNA"/>
</dbReference>
<proteinExistence type="predicted"/>
<accession>A0A9P6C5Q9</accession>
<dbReference type="PANTHER" id="PTHR31503">
    <property type="entry name" value="VACUOLAR CALCIUM ION TRANSPORTER"/>
    <property type="match status" value="1"/>
</dbReference>
<comment type="caution">
    <text evidence="3">The sequence shown here is derived from an EMBL/GenBank/DDBJ whole genome shotgun (WGS) entry which is preliminary data.</text>
</comment>
<dbReference type="AlphaFoldDB" id="A0A9P6C5Q9"/>
<keyword evidence="1" id="KW-0406">Ion transport</keyword>
<evidence type="ECO:0000313" key="3">
    <source>
        <dbReference type="EMBL" id="KAF9453186.1"/>
    </source>
</evidence>
<keyword evidence="2" id="KW-0472">Membrane</keyword>
<sequence>MLLLSKVKKILILMIIPKEPIVEELSMVESLKAIALASYLNAMLIFIPISWAFHWALPAEHPKRDILTFVFSFLALVPLVKLLGFATEELAQWVGPTLAGLLNASLKFVHPNHTFSFTDFILTIPFLVTITESNLSLLS</sequence>
<keyword evidence="2" id="KW-1133">Transmembrane helix</keyword>
<dbReference type="Proteomes" id="UP000807342">
    <property type="component" value="Unassembled WGS sequence"/>
</dbReference>
<dbReference type="InterPro" id="IPR004713">
    <property type="entry name" value="CaH_exchang"/>
</dbReference>
<keyword evidence="2" id="KW-0812">Transmembrane</keyword>
<dbReference type="GO" id="GO:0000329">
    <property type="term" value="C:fungal-type vacuole membrane"/>
    <property type="evidence" value="ECO:0007669"/>
    <property type="project" value="TreeGrafter"/>
</dbReference>
<organism evidence="3 4">
    <name type="scientific">Macrolepiota fuliginosa MF-IS2</name>
    <dbReference type="NCBI Taxonomy" id="1400762"/>
    <lineage>
        <taxon>Eukaryota</taxon>
        <taxon>Fungi</taxon>
        <taxon>Dikarya</taxon>
        <taxon>Basidiomycota</taxon>
        <taxon>Agaricomycotina</taxon>
        <taxon>Agaricomycetes</taxon>
        <taxon>Agaricomycetidae</taxon>
        <taxon>Agaricales</taxon>
        <taxon>Agaricineae</taxon>
        <taxon>Agaricaceae</taxon>
        <taxon>Macrolepiota</taxon>
    </lineage>
</organism>
<reference evidence="3" key="1">
    <citation type="submission" date="2020-11" db="EMBL/GenBank/DDBJ databases">
        <authorList>
            <consortium name="DOE Joint Genome Institute"/>
            <person name="Ahrendt S."/>
            <person name="Riley R."/>
            <person name="Andreopoulos W."/>
            <person name="Labutti K."/>
            <person name="Pangilinan J."/>
            <person name="Ruiz-Duenas F.J."/>
            <person name="Barrasa J.M."/>
            <person name="Sanchez-Garcia M."/>
            <person name="Camarero S."/>
            <person name="Miyauchi S."/>
            <person name="Serrano A."/>
            <person name="Linde D."/>
            <person name="Babiker R."/>
            <person name="Drula E."/>
            <person name="Ayuso-Fernandez I."/>
            <person name="Pacheco R."/>
            <person name="Padilla G."/>
            <person name="Ferreira P."/>
            <person name="Barriuso J."/>
            <person name="Kellner H."/>
            <person name="Castanera R."/>
            <person name="Alfaro M."/>
            <person name="Ramirez L."/>
            <person name="Pisabarro A.G."/>
            <person name="Kuo A."/>
            <person name="Tritt A."/>
            <person name="Lipzen A."/>
            <person name="He G."/>
            <person name="Yan M."/>
            <person name="Ng V."/>
            <person name="Cullen D."/>
            <person name="Martin F."/>
            <person name="Rosso M.-N."/>
            <person name="Henrissat B."/>
            <person name="Hibbett D."/>
            <person name="Martinez A.T."/>
            <person name="Grigoriev I.V."/>
        </authorList>
    </citation>
    <scope>NUCLEOTIDE SEQUENCE</scope>
    <source>
        <strain evidence="3">MF-IS2</strain>
    </source>
</reference>
<evidence type="ECO:0000256" key="2">
    <source>
        <dbReference type="SAM" id="Phobius"/>
    </source>
</evidence>
<evidence type="ECO:0000256" key="1">
    <source>
        <dbReference type="ARBA" id="ARBA00023065"/>
    </source>
</evidence>
<dbReference type="GO" id="GO:0006874">
    <property type="term" value="P:intracellular calcium ion homeostasis"/>
    <property type="evidence" value="ECO:0007669"/>
    <property type="project" value="TreeGrafter"/>
</dbReference>
<keyword evidence="1" id="KW-0813">Transport</keyword>
<evidence type="ECO:0000313" key="4">
    <source>
        <dbReference type="Proteomes" id="UP000807342"/>
    </source>
</evidence>
<name>A0A9P6C5Q9_9AGAR</name>
<protein>
    <submittedName>
        <fullName evidence="3">Uncharacterized protein</fullName>
    </submittedName>
</protein>
<dbReference type="GO" id="GO:0015369">
    <property type="term" value="F:calcium:proton antiporter activity"/>
    <property type="evidence" value="ECO:0007669"/>
    <property type="project" value="TreeGrafter"/>
</dbReference>
<feature type="transmembrane region" description="Helical" evidence="2">
    <location>
        <begin position="33"/>
        <end position="54"/>
    </location>
</feature>